<feature type="transmembrane region" description="Helical" evidence="1">
    <location>
        <begin position="64"/>
        <end position="84"/>
    </location>
</feature>
<accession>A0A098E9A4</accession>
<gene>
    <name evidence="2" type="ORF">MSIBF_A1520009</name>
</gene>
<dbReference type="EMBL" id="CCXY01000060">
    <property type="protein sequence ID" value="CEG11560.1"/>
    <property type="molecule type" value="Genomic_DNA"/>
</dbReference>
<keyword evidence="1" id="KW-0472">Membrane</keyword>
<dbReference type="AlphaFoldDB" id="A0A098E9A4"/>
<keyword evidence="1" id="KW-0812">Transmembrane</keyword>
<evidence type="ECO:0000313" key="2">
    <source>
        <dbReference type="EMBL" id="CEG11560.1"/>
    </source>
</evidence>
<dbReference type="Pfam" id="PF01998">
    <property type="entry name" value="DUF131"/>
    <property type="match status" value="1"/>
</dbReference>
<evidence type="ECO:0000256" key="1">
    <source>
        <dbReference type="SAM" id="Phobius"/>
    </source>
</evidence>
<organism evidence="2">
    <name type="scientific">groundwater metagenome</name>
    <dbReference type="NCBI Taxonomy" id="717931"/>
    <lineage>
        <taxon>unclassified sequences</taxon>
        <taxon>metagenomes</taxon>
        <taxon>ecological metagenomes</taxon>
    </lineage>
</organism>
<protein>
    <recommendedName>
        <fullName evidence="3">TIGR00304 family protein</fullName>
    </recommendedName>
</protein>
<dbReference type="InterPro" id="IPR002849">
    <property type="entry name" value="DUF131"/>
</dbReference>
<feature type="transmembrane region" description="Helical" evidence="1">
    <location>
        <begin position="5"/>
        <end position="26"/>
    </location>
</feature>
<reference evidence="2" key="1">
    <citation type="submission" date="2014-09" db="EMBL/GenBank/DDBJ databases">
        <authorList>
            <person name="Probst J Alexander"/>
        </authorList>
    </citation>
    <scope>NUCLEOTIDE SEQUENCE</scope>
</reference>
<sequence length="89" mass="9615">MDEKFIILGIGLILAGFCILFIGSLMSMSNNNEGNNAGKDDVNFKGGGVIMLGPIPIGFGTDKGMMIISIILSIVLMAVAFLFFKFFRF</sequence>
<evidence type="ECO:0008006" key="3">
    <source>
        <dbReference type="Google" id="ProtNLM"/>
    </source>
</evidence>
<dbReference type="NCBIfam" id="TIGR00304">
    <property type="entry name" value="TIGR00304 family membrane protein"/>
    <property type="match status" value="1"/>
</dbReference>
<proteinExistence type="predicted"/>
<name>A0A098E9A4_9ZZZZ</name>
<keyword evidence="1" id="KW-1133">Transmembrane helix</keyword>